<gene>
    <name evidence="2" type="ORF">VITISV_042036</name>
</gene>
<reference evidence="2" key="1">
    <citation type="journal article" date="2007" name="PLoS ONE">
        <title>The first genome sequence of an elite grapevine cultivar (Pinot noir Vitis vinifera L.): coping with a highly heterozygous genome.</title>
        <authorList>
            <person name="Velasco R."/>
            <person name="Zharkikh A."/>
            <person name="Troggio M."/>
            <person name="Cartwright D.A."/>
            <person name="Cestaro A."/>
            <person name="Pruss D."/>
            <person name="Pindo M."/>
            <person name="FitzGerald L.M."/>
            <person name="Vezzulli S."/>
            <person name="Reid J."/>
            <person name="Malacarne G."/>
            <person name="Iliev D."/>
            <person name="Coppola G."/>
            <person name="Wardell B."/>
            <person name="Micheletti D."/>
            <person name="Macalma T."/>
            <person name="Facci M."/>
            <person name="Mitchell J.T."/>
            <person name="Perazzolli M."/>
            <person name="Eldredge G."/>
            <person name="Gatto P."/>
            <person name="Oyzerski R."/>
            <person name="Moretto M."/>
            <person name="Gutin N."/>
            <person name="Stefanini M."/>
            <person name="Chen Y."/>
            <person name="Segala C."/>
            <person name="Davenport C."/>
            <person name="Dematte L."/>
            <person name="Mraz A."/>
            <person name="Battilana J."/>
            <person name="Stormo K."/>
            <person name="Costa F."/>
            <person name="Tao Q."/>
            <person name="Si-Ammour A."/>
            <person name="Harkins T."/>
            <person name="Lackey A."/>
            <person name="Perbost C."/>
            <person name="Taillon B."/>
            <person name="Stella A."/>
            <person name="Solovyev V."/>
            <person name="Fawcett J.A."/>
            <person name="Sterck L."/>
            <person name="Vandepoele K."/>
            <person name="Grando S.M."/>
            <person name="Toppo S."/>
            <person name="Moser C."/>
            <person name="Lanchbury J."/>
            <person name="Bogden R."/>
            <person name="Skolnick M."/>
            <person name="Sgaramella V."/>
            <person name="Bhatnagar S.K."/>
            <person name="Fontana P."/>
            <person name="Gutin A."/>
            <person name="Van de Peer Y."/>
            <person name="Salamini F."/>
            <person name="Viola R."/>
        </authorList>
    </citation>
    <scope>NUCLEOTIDE SEQUENCE</scope>
</reference>
<proteinExistence type="predicted"/>
<dbReference type="EMBL" id="AM483486">
    <property type="protein sequence ID" value="CAN73087.1"/>
    <property type="molecule type" value="Genomic_DNA"/>
</dbReference>
<feature type="compositionally biased region" description="Polar residues" evidence="1">
    <location>
        <begin position="10"/>
        <end position="20"/>
    </location>
</feature>
<organism evidence="2">
    <name type="scientific">Vitis vinifera</name>
    <name type="common">Grape</name>
    <dbReference type="NCBI Taxonomy" id="29760"/>
    <lineage>
        <taxon>Eukaryota</taxon>
        <taxon>Viridiplantae</taxon>
        <taxon>Streptophyta</taxon>
        <taxon>Embryophyta</taxon>
        <taxon>Tracheophyta</taxon>
        <taxon>Spermatophyta</taxon>
        <taxon>Magnoliopsida</taxon>
        <taxon>eudicotyledons</taxon>
        <taxon>Gunneridae</taxon>
        <taxon>Pentapetalae</taxon>
        <taxon>rosids</taxon>
        <taxon>Vitales</taxon>
        <taxon>Vitaceae</taxon>
        <taxon>Viteae</taxon>
        <taxon>Vitis</taxon>
    </lineage>
</organism>
<evidence type="ECO:0000313" key="2">
    <source>
        <dbReference type="EMBL" id="CAN73087.1"/>
    </source>
</evidence>
<accession>A5C5Y1</accession>
<name>A5C5Y1_VITVI</name>
<feature type="region of interest" description="Disordered" evidence="1">
    <location>
        <begin position="1"/>
        <end position="103"/>
    </location>
</feature>
<evidence type="ECO:0000256" key="1">
    <source>
        <dbReference type="SAM" id="MobiDB-lite"/>
    </source>
</evidence>
<dbReference type="AlphaFoldDB" id="A5C5Y1"/>
<feature type="compositionally biased region" description="Basic and acidic residues" evidence="1">
    <location>
        <begin position="21"/>
        <end position="32"/>
    </location>
</feature>
<sequence length="103" mass="10862">MTDRLEGECDTQTPGQTTHGRPSDESSAKSWKDSGSIGNDSSGLAGSGPKGKKIAQGYKTQGLEGMDNSWLRGSGPKKRKDSSRLVGSGPKGRRMLKAIRLGV</sequence>
<protein>
    <submittedName>
        <fullName evidence="2">Uncharacterized protein</fullName>
    </submittedName>
</protein>